<dbReference type="InterPro" id="IPR000436">
    <property type="entry name" value="Sushi_SCR_CCP_dom"/>
</dbReference>
<evidence type="ECO:0000256" key="3">
    <source>
        <dbReference type="PROSITE-ProRule" id="PRU00302"/>
    </source>
</evidence>
<feature type="disulfide bond" evidence="3">
    <location>
        <begin position="10"/>
        <end position="37"/>
    </location>
</feature>
<evidence type="ECO:0000313" key="5">
    <source>
        <dbReference type="EMBL" id="CAJ0930480.1"/>
    </source>
</evidence>
<organism evidence="5 6">
    <name type="scientific">Ranitomeya imitator</name>
    <name type="common">mimic poison frog</name>
    <dbReference type="NCBI Taxonomy" id="111125"/>
    <lineage>
        <taxon>Eukaryota</taxon>
        <taxon>Metazoa</taxon>
        <taxon>Chordata</taxon>
        <taxon>Craniata</taxon>
        <taxon>Vertebrata</taxon>
        <taxon>Euteleostomi</taxon>
        <taxon>Amphibia</taxon>
        <taxon>Batrachia</taxon>
        <taxon>Anura</taxon>
        <taxon>Neobatrachia</taxon>
        <taxon>Hyloidea</taxon>
        <taxon>Dendrobatidae</taxon>
        <taxon>Dendrobatinae</taxon>
        <taxon>Ranitomeya</taxon>
    </lineage>
</organism>
<evidence type="ECO:0000256" key="2">
    <source>
        <dbReference type="ARBA" id="ARBA00023157"/>
    </source>
</evidence>
<dbReference type="Proteomes" id="UP001176940">
    <property type="component" value="Unassembled WGS sequence"/>
</dbReference>
<dbReference type="CDD" id="cd00033">
    <property type="entry name" value="CCP"/>
    <property type="match status" value="2"/>
</dbReference>
<evidence type="ECO:0000259" key="4">
    <source>
        <dbReference type="PROSITE" id="PS50923"/>
    </source>
</evidence>
<dbReference type="InterPro" id="IPR035976">
    <property type="entry name" value="Sushi/SCR/CCP_sf"/>
</dbReference>
<keyword evidence="2 3" id="KW-1015">Disulfide bond</keyword>
<dbReference type="Gene3D" id="2.10.70.10">
    <property type="entry name" value="Complement Module, domain 1"/>
    <property type="match status" value="2"/>
</dbReference>
<feature type="disulfide bond" evidence="3">
    <location>
        <begin position="68"/>
        <end position="95"/>
    </location>
</feature>
<proteinExistence type="predicted"/>
<accession>A0ABN9L5U8</accession>
<keyword evidence="6" id="KW-1185">Reference proteome</keyword>
<dbReference type="SMART" id="SM00032">
    <property type="entry name" value="CCP"/>
    <property type="match status" value="2"/>
</dbReference>
<dbReference type="EMBL" id="CAUEEQ010006680">
    <property type="protein sequence ID" value="CAJ0930480.1"/>
    <property type="molecule type" value="Genomic_DNA"/>
</dbReference>
<dbReference type="PANTHER" id="PTHR45656:SF15">
    <property type="entry name" value="SUSHI DOMAIN-CONTAINING PROTEIN"/>
    <property type="match status" value="1"/>
</dbReference>
<evidence type="ECO:0000256" key="1">
    <source>
        <dbReference type="ARBA" id="ARBA00022737"/>
    </source>
</evidence>
<feature type="domain" description="Sushi" evidence="4">
    <location>
        <begin position="40"/>
        <end position="97"/>
    </location>
</feature>
<gene>
    <name evidence="5" type="ORF">RIMI_LOCUS4229120</name>
</gene>
<evidence type="ECO:0000313" key="6">
    <source>
        <dbReference type="Proteomes" id="UP001176940"/>
    </source>
</evidence>
<comment type="caution">
    <text evidence="5">The sequence shown here is derived from an EMBL/GenBank/DDBJ whole genome shotgun (WGS) entry which is preliminary data.</text>
</comment>
<keyword evidence="3" id="KW-0768">Sushi</keyword>
<feature type="domain" description="Sushi" evidence="4">
    <location>
        <begin position="1"/>
        <end position="39"/>
    </location>
</feature>
<protein>
    <recommendedName>
        <fullName evidence="4">Sushi domain-containing protein</fullName>
    </recommendedName>
</protein>
<keyword evidence="1" id="KW-0677">Repeat</keyword>
<sequence length="128" mass="13770">TYGVTVIYRCNEGYTLLGNEDSVCLADGSWSNGVPSCESVSCSKPKEIAYGNFTLNGLIYKSTASYKCEMGYRLQGPTTLMCEASGNWSSEPPSCELVTCGSPPVVRDAISKGSHFTFGKTVTYSCKE</sequence>
<feature type="non-terminal residue" evidence="5">
    <location>
        <position position="1"/>
    </location>
</feature>
<comment type="caution">
    <text evidence="3">Lacks conserved residue(s) required for the propagation of feature annotation.</text>
</comment>
<dbReference type="Pfam" id="PF00084">
    <property type="entry name" value="Sushi"/>
    <property type="match status" value="2"/>
</dbReference>
<dbReference type="SUPFAM" id="SSF57535">
    <property type="entry name" value="Complement control module/SCR domain"/>
    <property type="match status" value="3"/>
</dbReference>
<dbReference type="PROSITE" id="PS50923">
    <property type="entry name" value="SUSHI"/>
    <property type="match status" value="2"/>
</dbReference>
<name>A0ABN9L5U8_9NEOB</name>
<feature type="non-terminal residue" evidence="5">
    <location>
        <position position="128"/>
    </location>
</feature>
<dbReference type="PANTHER" id="PTHR45656">
    <property type="entry name" value="PROTEIN CBR-CLEC-78"/>
    <property type="match status" value="1"/>
</dbReference>
<dbReference type="InterPro" id="IPR051277">
    <property type="entry name" value="SEZ6_CSMD_C4BPB_Regulators"/>
</dbReference>
<reference evidence="5" key="1">
    <citation type="submission" date="2023-07" db="EMBL/GenBank/DDBJ databases">
        <authorList>
            <person name="Stuckert A."/>
        </authorList>
    </citation>
    <scope>NUCLEOTIDE SEQUENCE</scope>
</reference>